<sequence>MLPLEDLRCNNTGWKGIDGHLVEATGSGEGVRKTVSENLFLDRIRSSPKRVESPALPPSPLQLNPSERAVRRRT</sequence>
<proteinExistence type="predicted"/>
<protein>
    <submittedName>
        <fullName evidence="2">Uncharacterized protein</fullName>
    </submittedName>
</protein>
<name>A0A2H9TJI3_9FUNG</name>
<organism evidence="2 3">
    <name type="scientific">Paramicrosporidium saccamoebae</name>
    <dbReference type="NCBI Taxonomy" id="1246581"/>
    <lineage>
        <taxon>Eukaryota</taxon>
        <taxon>Fungi</taxon>
        <taxon>Fungi incertae sedis</taxon>
        <taxon>Cryptomycota</taxon>
        <taxon>Cryptomycota incertae sedis</taxon>
        <taxon>Paramicrosporidium</taxon>
    </lineage>
</organism>
<keyword evidence="3" id="KW-1185">Reference proteome</keyword>
<dbReference type="Proteomes" id="UP000240830">
    <property type="component" value="Unassembled WGS sequence"/>
</dbReference>
<evidence type="ECO:0000313" key="2">
    <source>
        <dbReference type="EMBL" id="PJF17800.1"/>
    </source>
</evidence>
<evidence type="ECO:0000256" key="1">
    <source>
        <dbReference type="SAM" id="MobiDB-lite"/>
    </source>
</evidence>
<dbReference type="AlphaFoldDB" id="A0A2H9TJI3"/>
<comment type="caution">
    <text evidence="2">The sequence shown here is derived from an EMBL/GenBank/DDBJ whole genome shotgun (WGS) entry which is preliminary data.</text>
</comment>
<accession>A0A2H9TJI3</accession>
<feature type="region of interest" description="Disordered" evidence="1">
    <location>
        <begin position="47"/>
        <end position="74"/>
    </location>
</feature>
<dbReference type="EMBL" id="MTSL01000159">
    <property type="protein sequence ID" value="PJF17800.1"/>
    <property type="molecule type" value="Genomic_DNA"/>
</dbReference>
<reference evidence="2 3" key="1">
    <citation type="submission" date="2016-10" db="EMBL/GenBank/DDBJ databases">
        <title>The genome of Paramicrosporidium saccamoebae is the missing link in understanding Cryptomycota and Microsporidia evolution.</title>
        <authorList>
            <person name="Quandt C.A."/>
            <person name="Beaudet D."/>
            <person name="Corsaro D."/>
            <person name="Michel R."/>
            <person name="Corradi N."/>
            <person name="James T."/>
        </authorList>
    </citation>
    <scope>NUCLEOTIDE SEQUENCE [LARGE SCALE GENOMIC DNA]</scope>
    <source>
        <strain evidence="2 3">KSL3</strain>
    </source>
</reference>
<gene>
    <name evidence="2" type="ORF">PSACC_02400</name>
</gene>
<evidence type="ECO:0000313" key="3">
    <source>
        <dbReference type="Proteomes" id="UP000240830"/>
    </source>
</evidence>